<keyword evidence="3" id="KW-1185">Reference proteome</keyword>
<proteinExistence type="predicted"/>
<reference evidence="2" key="1">
    <citation type="submission" date="2021-06" db="EMBL/GenBank/DDBJ databases">
        <title>Parelaphostrongylus tenuis whole genome reference sequence.</title>
        <authorList>
            <person name="Garwood T.J."/>
            <person name="Larsen P.A."/>
            <person name="Fountain-Jones N.M."/>
            <person name="Garbe J.R."/>
            <person name="Macchietto M.G."/>
            <person name="Kania S.A."/>
            <person name="Gerhold R.W."/>
            <person name="Richards J.E."/>
            <person name="Wolf T.M."/>
        </authorList>
    </citation>
    <scope>NUCLEOTIDE SEQUENCE</scope>
    <source>
        <strain evidence="2">MNPRO001-30</strain>
        <tissue evidence="2">Meninges</tissue>
    </source>
</reference>
<feature type="compositionally biased region" description="Basic residues" evidence="1">
    <location>
        <begin position="231"/>
        <end position="241"/>
    </location>
</feature>
<comment type="caution">
    <text evidence="2">The sequence shown here is derived from an EMBL/GenBank/DDBJ whole genome shotgun (WGS) entry which is preliminary data.</text>
</comment>
<protein>
    <submittedName>
        <fullName evidence="2">Uncharacterized protein</fullName>
    </submittedName>
</protein>
<sequence>MFAYRRGHHKRCRDRGEFIQFFNDGAMCSRRRSAQMQEINRFRRNVVAQYSENDCRAGAVKCDWNSYTTVIKIFVTNQVDAQNAKRQRNCVRQPGSAEDSSASRANAALPCNCKKASVAEGSRVTPGHPPLTPMREPDTDWRLFYSPCERFSAGSKHRMKSPFRKLSTDYRKSDENLCPENNARRRAFYEMHDVFEELSSTIEQLNRTICENLRDSDFRQMQHFALITKHKQQRKQQHRHQNKQELKTHSGNP</sequence>
<evidence type="ECO:0000313" key="3">
    <source>
        <dbReference type="Proteomes" id="UP001196413"/>
    </source>
</evidence>
<dbReference type="Proteomes" id="UP001196413">
    <property type="component" value="Unassembled WGS sequence"/>
</dbReference>
<feature type="compositionally biased region" description="Basic and acidic residues" evidence="1">
    <location>
        <begin position="242"/>
        <end position="253"/>
    </location>
</feature>
<accession>A0AAD5QZB6</accession>
<dbReference type="EMBL" id="JAHQIW010005605">
    <property type="protein sequence ID" value="KAJ1366632.1"/>
    <property type="molecule type" value="Genomic_DNA"/>
</dbReference>
<feature type="region of interest" description="Disordered" evidence="1">
    <location>
        <begin position="231"/>
        <end position="253"/>
    </location>
</feature>
<evidence type="ECO:0000313" key="2">
    <source>
        <dbReference type="EMBL" id="KAJ1366632.1"/>
    </source>
</evidence>
<name>A0AAD5QZB6_PARTN</name>
<gene>
    <name evidence="2" type="ORF">KIN20_027350</name>
</gene>
<organism evidence="2 3">
    <name type="scientific">Parelaphostrongylus tenuis</name>
    <name type="common">Meningeal worm</name>
    <dbReference type="NCBI Taxonomy" id="148309"/>
    <lineage>
        <taxon>Eukaryota</taxon>
        <taxon>Metazoa</taxon>
        <taxon>Ecdysozoa</taxon>
        <taxon>Nematoda</taxon>
        <taxon>Chromadorea</taxon>
        <taxon>Rhabditida</taxon>
        <taxon>Rhabditina</taxon>
        <taxon>Rhabditomorpha</taxon>
        <taxon>Strongyloidea</taxon>
        <taxon>Metastrongylidae</taxon>
        <taxon>Parelaphostrongylus</taxon>
    </lineage>
</organism>
<dbReference type="AlphaFoldDB" id="A0AAD5QZB6"/>
<evidence type="ECO:0000256" key="1">
    <source>
        <dbReference type="SAM" id="MobiDB-lite"/>
    </source>
</evidence>